<sequence length="167" mass="18721">MVSKLSRGWTGCGITNGMVYGPLVNCSCYHTIMYNGHRTHHGPISHEVHALGRHDPGRRWTTAGIIPILEVNVHRLLVVIRRGWVISPIGPLAGGYSLHMHIFSRIHLKGILFVVRGRSDHDDMAIKEERVASDQTTKANSEKTADRLKLCAQRLCRAGVRKNRWGC</sequence>
<dbReference type="RefSeq" id="XP_040761910.1">
    <property type="nucleotide sequence ID" value="XM_040901962.1"/>
</dbReference>
<gene>
    <name evidence="1" type="ORF">LAESUDRAFT_312295</name>
</gene>
<organism evidence="1 2">
    <name type="scientific">Laetiporus sulphureus 93-53</name>
    <dbReference type="NCBI Taxonomy" id="1314785"/>
    <lineage>
        <taxon>Eukaryota</taxon>
        <taxon>Fungi</taxon>
        <taxon>Dikarya</taxon>
        <taxon>Basidiomycota</taxon>
        <taxon>Agaricomycotina</taxon>
        <taxon>Agaricomycetes</taxon>
        <taxon>Polyporales</taxon>
        <taxon>Laetiporus</taxon>
    </lineage>
</organism>
<name>A0A165D533_9APHY</name>
<reference evidence="1 2" key="1">
    <citation type="journal article" date="2016" name="Mol. Biol. Evol.">
        <title>Comparative Genomics of Early-Diverging Mushroom-Forming Fungi Provides Insights into the Origins of Lignocellulose Decay Capabilities.</title>
        <authorList>
            <person name="Nagy L.G."/>
            <person name="Riley R."/>
            <person name="Tritt A."/>
            <person name="Adam C."/>
            <person name="Daum C."/>
            <person name="Floudas D."/>
            <person name="Sun H."/>
            <person name="Yadav J.S."/>
            <person name="Pangilinan J."/>
            <person name="Larsson K.H."/>
            <person name="Matsuura K."/>
            <person name="Barry K."/>
            <person name="Labutti K."/>
            <person name="Kuo R."/>
            <person name="Ohm R.A."/>
            <person name="Bhattacharya S.S."/>
            <person name="Shirouzu T."/>
            <person name="Yoshinaga Y."/>
            <person name="Martin F.M."/>
            <person name="Grigoriev I.V."/>
            <person name="Hibbett D.S."/>
        </authorList>
    </citation>
    <scope>NUCLEOTIDE SEQUENCE [LARGE SCALE GENOMIC DNA]</scope>
    <source>
        <strain evidence="1 2">93-53</strain>
    </source>
</reference>
<keyword evidence="2" id="KW-1185">Reference proteome</keyword>
<dbReference type="GeneID" id="63818993"/>
<protein>
    <submittedName>
        <fullName evidence="1">Uncharacterized protein</fullName>
    </submittedName>
</protein>
<evidence type="ECO:0000313" key="1">
    <source>
        <dbReference type="EMBL" id="KZT04170.1"/>
    </source>
</evidence>
<dbReference type="AlphaFoldDB" id="A0A165D533"/>
<evidence type="ECO:0000313" key="2">
    <source>
        <dbReference type="Proteomes" id="UP000076871"/>
    </source>
</evidence>
<dbReference type="InParanoid" id="A0A165D533"/>
<proteinExistence type="predicted"/>
<accession>A0A165D533</accession>
<dbReference type="EMBL" id="KV427638">
    <property type="protein sequence ID" value="KZT04170.1"/>
    <property type="molecule type" value="Genomic_DNA"/>
</dbReference>
<dbReference type="Proteomes" id="UP000076871">
    <property type="component" value="Unassembled WGS sequence"/>
</dbReference>